<dbReference type="Proteomes" id="UP001500936">
    <property type="component" value="Unassembled WGS sequence"/>
</dbReference>
<dbReference type="InterPro" id="IPR029045">
    <property type="entry name" value="ClpP/crotonase-like_dom_sf"/>
</dbReference>
<reference evidence="3" key="1">
    <citation type="journal article" date="2019" name="Int. J. Syst. Evol. Microbiol.">
        <title>The Global Catalogue of Microorganisms (GCM) 10K type strain sequencing project: providing services to taxonomists for standard genome sequencing and annotation.</title>
        <authorList>
            <consortium name="The Broad Institute Genomics Platform"/>
            <consortium name="The Broad Institute Genome Sequencing Center for Infectious Disease"/>
            <person name="Wu L."/>
            <person name="Ma J."/>
        </authorList>
    </citation>
    <scope>NUCLEOTIDE SEQUENCE [LARGE SCALE GENOMIC DNA]</scope>
    <source>
        <strain evidence="3">JCM 17925</strain>
    </source>
</reference>
<dbReference type="InterPro" id="IPR005151">
    <property type="entry name" value="Tail-specific_protease"/>
</dbReference>
<dbReference type="Gene3D" id="3.90.226.10">
    <property type="entry name" value="2-enoyl-CoA Hydratase, Chain A, domain 1"/>
    <property type="match status" value="1"/>
</dbReference>
<dbReference type="SMART" id="SM00245">
    <property type="entry name" value="TSPc"/>
    <property type="match status" value="1"/>
</dbReference>
<comment type="caution">
    <text evidence="2">The sequence shown here is derived from an EMBL/GenBank/DDBJ whole genome shotgun (WGS) entry which is preliminary data.</text>
</comment>
<dbReference type="SUPFAM" id="SSF52096">
    <property type="entry name" value="ClpP/crotonase"/>
    <property type="match status" value="1"/>
</dbReference>
<proteinExistence type="predicted"/>
<accession>A0ABP8KZU6</accession>
<evidence type="ECO:0000259" key="1">
    <source>
        <dbReference type="SMART" id="SM00245"/>
    </source>
</evidence>
<evidence type="ECO:0000313" key="2">
    <source>
        <dbReference type="EMBL" id="GAA4420002.1"/>
    </source>
</evidence>
<name>A0ABP8KZU6_9BACT</name>
<evidence type="ECO:0000313" key="3">
    <source>
        <dbReference type="Proteomes" id="UP001500936"/>
    </source>
</evidence>
<dbReference type="EMBL" id="BAABHB010000019">
    <property type="protein sequence ID" value="GAA4420002.1"/>
    <property type="molecule type" value="Genomic_DNA"/>
</dbReference>
<keyword evidence="3" id="KW-1185">Reference proteome</keyword>
<dbReference type="PANTHER" id="PTHR32060:SF30">
    <property type="entry name" value="CARBOXY-TERMINAL PROCESSING PROTEASE CTPA"/>
    <property type="match status" value="1"/>
</dbReference>
<sequence>MINSTALKQDFDILRKTLEEAHPGLYWYTDSVVMDKFFDSTKLLLNRDMTEMEFFKFLLPVIANIKCGHTNLKPSHNEAAFQFTRILPFDLFCQGEKLYIRKDFTNKGYEGVEVLAINNIETKKIIQTLLNSIPSDGYNQTFKYNLLTKGAFREGYALYYGQPEKFTIQAIDNTKSKSYTFTVTAISQKEISTVKTNPPPPFDLRFQQNIAILSINTFEMNTRQFSDSISSIFRKIKEKNSQHLIMDLRENGGGRNDNVSLLYSFIAVRPFRHLKSAEMKTGSLTYTYFITNASSTNNSTVNKSENKFRLVNDRYAGTQTKSPAVDNGFKGNIILLTSGTTCSAASEFVAIAHFQKRVEIVGEETGGCYYGATGGNYLNLKLPNSGLEVTIPTIRILTAVDEDFSRQPKGRGTIPDYQISLNLKDIISLKDRQLDKAVETFKNYNYSQH</sequence>
<organism evidence="2 3">
    <name type="scientific">Nibrella viscosa</name>
    <dbReference type="NCBI Taxonomy" id="1084524"/>
    <lineage>
        <taxon>Bacteria</taxon>
        <taxon>Pseudomonadati</taxon>
        <taxon>Bacteroidota</taxon>
        <taxon>Cytophagia</taxon>
        <taxon>Cytophagales</taxon>
        <taxon>Spirosomataceae</taxon>
        <taxon>Nibrella</taxon>
    </lineage>
</organism>
<feature type="domain" description="Tail specific protease" evidence="1">
    <location>
        <begin position="176"/>
        <end position="420"/>
    </location>
</feature>
<gene>
    <name evidence="2" type="ORF">GCM10023187_54900</name>
</gene>
<protein>
    <submittedName>
        <fullName evidence="2">S41 family peptidase</fullName>
    </submittedName>
</protein>
<dbReference type="Pfam" id="PF03572">
    <property type="entry name" value="Peptidase_S41"/>
    <property type="match status" value="1"/>
</dbReference>
<dbReference type="PANTHER" id="PTHR32060">
    <property type="entry name" value="TAIL-SPECIFIC PROTEASE"/>
    <property type="match status" value="1"/>
</dbReference>